<protein>
    <submittedName>
        <fullName evidence="1">Uncharacterized protein</fullName>
    </submittedName>
</protein>
<comment type="caution">
    <text evidence="1">The sequence shown here is derived from an EMBL/GenBank/DDBJ whole genome shotgun (WGS) entry which is preliminary data.</text>
</comment>
<sequence length="61" mass="6713">MLKRWRTNLRRASIRFGIWVGVFGTGEGDSAAMWADIGFAHKAGGEAEGGVSTQDCPDERW</sequence>
<dbReference type="Proteomes" id="UP000290289">
    <property type="component" value="Chromosome 15"/>
</dbReference>
<proteinExistence type="predicted"/>
<keyword evidence="2" id="KW-1185">Reference proteome</keyword>
<dbReference type="AlphaFoldDB" id="A0A498HWK3"/>
<name>A0A498HWK3_MALDO</name>
<reference evidence="1 2" key="1">
    <citation type="submission" date="2018-10" db="EMBL/GenBank/DDBJ databases">
        <title>A high-quality apple genome assembly.</title>
        <authorList>
            <person name="Hu J."/>
        </authorList>
    </citation>
    <scope>NUCLEOTIDE SEQUENCE [LARGE SCALE GENOMIC DNA]</scope>
    <source>
        <strain evidence="2">cv. HFTH1</strain>
        <tissue evidence="1">Young leaf</tissue>
    </source>
</reference>
<gene>
    <name evidence="1" type="ORF">DVH24_016759</name>
</gene>
<dbReference type="EMBL" id="RDQH01000341">
    <property type="protein sequence ID" value="RXH73937.1"/>
    <property type="molecule type" value="Genomic_DNA"/>
</dbReference>
<evidence type="ECO:0000313" key="1">
    <source>
        <dbReference type="EMBL" id="RXH73937.1"/>
    </source>
</evidence>
<accession>A0A498HWK3</accession>
<evidence type="ECO:0000313" key="2">
    <source>
        <dbReference type="Proteomes" id="UP000290289"/>
    </source>
</evidence>
<organism evidence="1 2">
    <name type="scientific">Malus domestica</name>
    <name type="common">Apple</name>
    <name type="synonym">Pyrus malus</name>
    <dbReference type="NCBI Taxonomy" id="3750"/>
    <lineage>
        <taxon>Eukaryota</taxon>
        <taxon>Viridiplantae</taxon>
        <taxon>Streptophyta</taxon>
        <taxon>Embryophyta</taxon>
        <taxon>Tracheophyta</taxon>
        <taxon>Spermatophyta</taxon>
        <taxon>Magnoliopsida</taxon>
        <taxon>eudicotyledons</taxon>
        <taxon>Gunneridae</taxon>
        <taxon>Pentapetalae</taxon>
        <taxon>rosids</taxon>
        <taxon>fabids</taxon>
        <taxon>Rosales</taxon>
        <taxon>Rosaceae</taxon>
        <taxon>Amygdaloideae</taxon>
        <taxon>Maleae</taxon>
        <taxon>Malus</taxon>
    </lineage>
</organism>